<sequence>YDTVIDLPKYPIRVLPTSGVVGTPHWYSIMAETLAAYRQKP</sequence>
<feature type="non-terminal residue" evidence="1">
    <location>
        <position position="1"/>
    </location>
</feature>
<comment type="caution">
    <text evidence="1">The sequence shown here is derived from an EMBL/GenBank/DDBJ whole genome shotgun (WGS) entry which is preliminary data.</text>
</comment>
<name>X1FH01_9ZZZZ</name>
<evidence type="ECO:0000313" key="1">
    <source>
        <dbReference type="EMBL" id="GAH44926.1"/>
    </source>
</evidence>
<dbReference type="AlphaFoldDB" id="X1FH01"/>
<protein>
    <submittedName>
        <fullName evidence="1">Uncharacterized protein</fullName>
    </submittedName>
</protein>
<organism evidence="1">
    <name type="scientific">marine sediment metagenome</name>
    <dbReference type="NCBI Taxonomy" id="412755"/>
    <lineage>
        <taxon>unclassified sequences</taxon>
        <taxon>metagenomes</taxon>
        <taxon>ecological metagenomes</taxon>
    </lineage>
</organism>
<gene>
    <name evidence="1" type="ORF">S03H2_14599</name>
</gene>
<dbReference type="EMBL" id="BARU01007411">
    <property type="protein sequence ID" value="GAH44926.1"/>
    <property type="molecule type" value="Genomic_DNA"/>
</dbReference>
<accession>X1FH01</accession>
<proteinExistence type="predicted"/>
<reference evidence="1" key="1">
    <citation type="journal article" date="2014" name="Front. Microbiol.">
        <title>High frequency of phylogenetically diverse reductive dehalogenase-homologous genes in deep subseafloor sedimentary metagenomes.</title>
        <authorList>
            <person name="Kawai M."/>
            <person name="Futagami T."/>
            <person name="Toyoda A."/>
            <person name="Takaki Y."/>
            <person name="Nishi S."/>
            <person name="Hori S."/>
            <person name="Arai W."/>
            <person name="Tsubouchi T."/>
            <person name="Morono Y."/>
            <person name="Uchiyama I."/>
            <person name="Ito T."/>
            <person name="Fujiyama A."/>
            <person name="Inagaki F."/>
            <person name="Takami H."/>
        </authorList>
    </citation>
    <scope>NUCLEOTIDE SEQUENCE</scope>
    <source>
        <strain evidence="1">Expedition CK06-06</strain>
    </source>
</reference>